<feature type="transmembrane region" description="Helical" evidence="6">
    <location>
        <begin position="192"/>
        <end position="212"/>
    </location>
</feature>
<feature type="chain" id="PRO_5035949250" description="Leucine-rich repeat-containing N-terminal plant-type domain-containing protein" evidence="7">
    <location>
        <begin position="34"/>
        <end position="645"/>
    </location>
</feature>
<dbReference type="SUPFAM" id="SSF52058">
    <property type="entry name" value="L domain-like"/>
    <property type="match status" value="1"/>
</dbReference>
<evidence type="ECO:0000256" key="7">
    <source>
        <dbReference type="SAM" id="SignalP"/>
    </source>
</evidence>
<evidence type="ECO:0000256" key="4">
    <source>
        <dbReference type="ARBA" id="ARBA00022989"/>
    </source>
</evidence>
<evidence type="ECO:0000256" key="1">
    <source>
        <dbReference type="ARBA" id="ARBA00022614"/>
    </source>
</evidence>
<keyword evidence="5 6" id="KW-0472">Membrane</keyword>
<dbReference type="InterPro" id="IPR003591">
    <property type="entry name" value="Leu-rich_rpt_typical-subtyp"/>
</dbReference>
<keyword evidence="4 6" id="KW-1133">Transmembrane helix</keyword>
<feature type="signal peptide" evidence="7">
    <location>
        <begin position="1"/>
        <end position="33"/>
    </location>
</feature>
<dbReference type="Gene3D" id="3.80.10.10">
    <property type="entry name" value="Ribonuclease Inhibitor"/>
    <property type="match status" value="3"/>
</dbReference>
<reference evidence="9" key="1">
    <citation type="submission" date="2020-05" db="EMBL/GenBank/DDBJ databases">
        <title>WGS assembly of Panicum virgatum.</title>
        <authorList>
            <person name="Lovell J.T."/>
            <person name="Jenkins J."/>
            <person name="Shu S."/>
            <person name="Juenger T.E."/>
            <person name="Schmutz J."/>
        </authorList>
    </citation>
    <scope>NUCLEOTIDE SEQUENCE</scope>
    <source>
        <strain evidence="9">AP13</strain>
    </source>
</reference>
<dbReference type="PROSITE" id="PS51450">
    <property type="entry name" value="LRR"/>
    <property type="match status" value="1"/>
</dbReference>
<gene>
    <name evidence="9" type="ORF">PVAP13_7KG420100</name>
</gene>
<dbReference type="PANTHER" id="PTHR48065">
    <property type="entry name" value="OS10G0469600 PROTEIN"/>
    <property type="match status" value="1"/>
</dbReference>
<dbReference type="InterPro" id="IPR032675">
    <property type="entry name" value="LRR_dom_sf"/>
</dbReference>
<dbReference type="Pfam" id="PF00560">
    <property type="entry name" value="LRR_1"/>
    <property type="match status" value="3"/>
</dbReference>
<organism evidence="9 10">
    <name type="scientific">Panicum virgatum</name>
    <name type="common">Blackwell switchgrass</name>
    <dbReference type="NCBI Taxonomy" id="38727"/>
    <lineage>
        <taxon>Eukaryota</taxon>
        <taxon>Viridiplantae</taxon>
        <taxon>Streptophyta</taxon>
        <taxon>Embryophyta</taxon>
        <taxon>Tracheophyta</taxon>
        <taxon>Spermatophyta</taxon>
        <taxon>Magnoliopsida</taxon>
        <taxon>Liliopsida</taxon>
        <taxon>Poales</taxon>
        <taxon>Poaceae</taxon>
        <taxon>PACMAD clade</taxon>
        <taxon>Panicoideae</taxon>
        <taxon>Panicodae</taxon>
        <taxon>Paniceae</taxon>
        <taxon>Panicinae</taxon>
        <taxon>Panicum</taxon>
        <taxon>Panicum sect. Hiantes</taxon>
    </lineage>
</organism>
<dbReference type="InterPro" id="IPR013210">
    <property type="entry name" value="LRR_N_plant-typ"/>
</dbReference>
<sequence>MSYSLAAKKMSSYIQTMLCILCTLHSMFHMACGCVAEERVALMHVRSSLVKADSIVPDSWGQSGDCCSWERVTCDGKVPRVSGLDLSSMYAPQGNSITGSECWKLNLTVFSLFRQLQLLDLSWNHACLQNLDGLQGLTKLRYLNLSANSFVGNDTMGSLGKLTSLEVINLVGSNISGTLRNTGTTILSKHSFMWVFLALIILHVYVTAFKNLKHMRELHLRSNQLSGSIPSSLFELPRLEYLDLSENLFQGHIPMSSFANIYSALRALKLSGNNLSGAFHFFWLRNCTMLEKIDLSGNSDLSIDVKFHGLAPTFQLRSLVLSGCKIDDSIIEGPNFLGTQHHLQMLDLSHNNLTGSVPNWIFANIATLVYLNIASNSLVGSIDPMWHHQSALEMINISSNHFVGQLPTNISSVFPNLEVLVASNNIISGYLPPSLCNISNILIVDLSNNKFTGEVPTCLFTDRPYLTILKLSNNNLGGLIFGGVSHLSVEAIYLSSNKFEGTLPNNLSGNPVIMDLHDNKLSGKLDTSFWGLSPQVLSVASNNLSGEIYPAICKLTSLQILDMSDNNFVGSTPNCAGELQLYLLNMSRNSLSRFSRGFFNSSYITVLDLRYNQFHGSIDWIHSLAQTRLLLLGGNRFGGQISPNI</sequence>
<dbReference type="SUPFAM" id="SSF52047">
    <property type="entry name" value="RNI-like"/>
    <property type="match status" value="1"/>
</dbReference>
<evidence type="ECO:0000259" key="8">
    <source>
        <dbReference type="Pfam" id="PF08263"/>
    </source>
</evidence>
<evidence type="ECO:0000256" key="3">
    <source>
        <dbReference type="ARBA" id="ARBA00022737"/>
    </source>
</evidence>
<dbReference type="InterPro" id="IPR001611">
    <property type="entry name" value="Leu-rich_rpt"/>
</dbReference>
<dbReference type="AlphaFoldDB" id="A0A8T0QQ22"/>
<accession>A0A8T0QQ22</accession>
<proteinExistence type="predicted"/>
<keyword evidence="3" id="KW-0677">Repeat</keyword>
<dbReference type="PANTHER" id="PTHR48065:SF72">
    <property type="entry name" value="LEUCINE-RICH REPEAT-CONTAINING N-TERMINAL PLANT-TYPE DOMAIN-CONTAINING PROTEIN"/>
    <property type="match status" value="1"/>
</dbReference>
<dbReference type="PRINTS" id="PR00019">
    <property type="entry name" value="LEURICHRPT"/>
</dbReference>
<keyword evidence="1" id="KW-0433">Leucine-rich repeat</keyword>
<evidence type="ECO:0000256" key="5">
    <source>
        <dbReference type="ARBA" id="ARBA00023136"/>
    </source>
</evidence>
<dbReference type="EMBL" id="CM029049">
    <property type="protein sequence ID" value="KAG2575202.1"/>
    <property type="molecule type" value="Genomic_DNA"/>
</dbReference>
<dbReference type="Proteomes" id="UP000823388">
    <property type="component" value="Chromosome 7K"/>
</dbReference>
<feature type="domain" description="Leucine-rich repeat-containing N-terminal plant-type" evidence="8">
    <location>
        <begin position="37"/>
        <end position="75"/>
    </location>
</feature>
<comment type="caution">
    <text evidence="9">The sequence shown here is derived from an EMBL/GenBank/DDBJ whole genome shotgun (WGS) entry which is preliminary data.</text>
</comment>
<dbReference type="Pfam" id="PF13855">
    <property type="entry name" value="LRR_8"/>
    <property type="match status" value="2"/>
</dbReference>
<keyword evidence="10" id="KW-1185">Reference proteome</keyword>
<evidence type="ECO:0000256" key="6">
    <source>
        <dbReference type="SAM" id="Phobius"/>
    </source>
</evidence>
<evidence type="ECO:0000256" key="2">
    <source>
        <dbReference type="ARBA" id="ARBA00022692"/>
    </source>
</evidence>
<name>A0A8T0QQ22_PANVG</name>
<protein>
    <recommendedName>
        <fullName evidence="8">Leucine-rich repeat-containing N-terminal plant-type domain-containing protein</fullName>
    </recommendedName>
</protein>
<evidence type="ECO:0000313" key="9">
    <source>
        <dbReference type="EMBL" id="KAG2575202.1"/>
    </source>
</evidence>
<evidence type="ECO:0000313" key="10">
    <source>
        <dbReference type="Proteomes" id="UP000823388"/>
    </source>
</evidence>
<keyword evidence="2 6" id="KW-0812">Transmembrane</keyword>
<dbReference type="Pfam" id="PF08263">
    <property type="entry name" value="LRRNT_2"/>
    <property type="match status" value="1"/>
</dbReference>
<dbReference type="SMART" id="SM00369">
    <property type="entry name" value="LRR_TYP"/>
    <property type="match status" value="3"/>
</dbReference>
<keyword evidence="7" id="KW-0732">Signal</keyword>